<dbReference type="InterPro" id="IPR036365">
    <property type="entry name" value="PGBD-like_sf"/>
</dbReference>
<feature type="binding site" evidence="12">
    <location>
        <position position="144"/>
    </location>
    <ligand>
        <name>Ca(2+)</name>
        <dbReference type="ChEBI" id="CHEBI:29108"/>
        <label>3</label>
    </ligand>
</feature>
<dbReference type="Gene3D" id="3.40.390.10">
    <property type="entry name" value="Collagenase (Catalytic Domain)"/>
    <property type="match status" value="1"/>
</dbReference>
<feature type="binding site" evidence="12">
    <location>
        <position position="165"/>
    </location>
    <ligand>
        <name>Zn(2+)</name>
        <dbReference type="ChEBI" id="CHEBI:29105"/>
        <label>1</label>
    </ligand>
</feature>
<dbReference type="GO" id="GO:0030574">
    <property type="term" value="P:collagen catabolic process"/>
    <property type="evidence" value="ECO:0007669"/>
    <property type="project" value="TreeGrafter"/>
</dbReference>
<keyword evidence="6 11" id="KW-0862">Zinc</keyword>
<dbReference type="InterPro" id="IPR018487">
    <property type="entry name" value="Hemopexin-like_repeat"/>
</dbReference>
<evidence type="ECO:0000256" key="5">
    <source>
        <dbReference type="ARBA" id="ARBA00022801"/>
    </source>
</evidence>
<dbReference type="SMART" id="SM00120">
    <property type="entry name" value="HX"/>
    <property type="match status" value="3"/>
</dbReference>
<dbReference type="GO" id="GO:0031012">
    <property type="term" value="C:extracellular matrix"/>
    <property type="evidence" value="ECO:0007669"/>
    <property type="project" value="InterPro"/>
</dbReference>
<feature type="binding site" evidence="12">
    <location>
        <position position="170"/>
    </location>
    <ligand>
        <name>Ca(2+)</name>
        <dbReference type="ChEBI" id="CHEBI:29108"/>
        <label>3</label>
    </ligand>
</feature>
<dbReference type="InterPro" id="IPR006026">
    <property type="entry name" value="Peptidase_Metallo"/>
</dbReference>
<feature type="binding site" evidence="11">
    <location>
        <position position="190"/>
    </location>
    <ligand>
        <name>Zn(2+)</name>
        <dbReference type="ChEBI" id="CHEBI:29105"/>
        <label>2</label>
        <note>catalytic</note>
    </ligand>
</feature>
<dbReference type="InterPro" id="IPR000585">
    <property type="entry name" value="Hemopexin-like_dom"/>
</dbReference>
<protein>
    <submittedName>
        <fullName evidence="16">MMP17 protein</fullName>
    </submittedName>
</protein>
<keyword evidence="9" id="KW-0865">Zymogen</keyword>
<feature type="non-terminal residue" evidence="16">
    <location>
        <position position="576"/>
    </location>
</feature>
<comment type="cofactor">
    <cofactor evidence="12">
        <name>Zn(2+)</name>
        <dbReference type="ChEBI" id="CHEBI:29105"/>
    </cofactor>
    <text evidence="12">Binds 2 Zn(2+) ions per subunit.</text>
</comment>
<feature type="domain" description="Peptidase metallopeptidase" evidence="15">
    <location>
        <begin position="67"/>
        <end position="238"/>
    </location>
</feature>
<evidence type="ECO:0000259" key="15">
    <source>
        <dbReference type="SMART" id="SM00235"/>
    </source>
</evidence>
<dbReference type="PANTHER" id="PTHR10201">
    <property type="entry name" value="MATRIX METALLOPROTEINASE"/>
    <property type="match status" value="1"/>
</dbReference>
<evidence type="ECO:0000256" key="9">
    <source>
        <dbReference type="ARBA" id="ARBA00023145"/>
    </source>
</evidence>
<feature type="region of interest" description="Disordered" evidence="14">
    <location>
        <begin position="1"/>
        <end position="62"/>
    </location>
</feature>
<evidence type="ECO:0000256" key="14">
    <source>
        <dbReference type="SAM" id="MobiDB-lite"/>
    </source>
</evidence>
<dbReference type="PROSITE" id="PS51642">
    <property type="entry name" value="HEMOPEXIN_2"/>
    <property type="match status" value="2"/>
</dbReference>
<dbReference type="PRINTS" id="PR00138">
    <property type="entry name" value="MATRIXIN"/>
</dbReference>
<evidence type="ECO:0000256" key="6">
    <source>
        <dbReference type="ARBA" id="ARBA00022833"/>
    </source>
</evidence>
<dbReference type="GO" id="GO:0030198">
    <property type="term" value="P:extracellular matrix organization"/>
    <property type="evidence" value="ECO:0007669"/>
    <property type="project" value="TreeGrafter"/>
</dbReference>
<dbReference type="InterPro" id="IPR021190">
    <property type="entry name" value="Pept_M10A"/>
</dbReference>
<comment type="caution">
    <text evidence="16">The sequence shown here is derived from an EMBL/GenBank/DDBJ whole genome shotgun (WGS) entry which is preliminary data.</text>
</comment>
<evidence type="ECO:0000313" key="16">
    <source>
        <dbReference type="EMBL" id="MBN3312382.1"/>
    </source>
</evidence>
<evidence type="ECO:0000256" key="12">
    <source>
        <dbReference type="PIRSR" id="PIRSR621190-2"/>
    </source>
</evidence>
<dbReference type="SUPFAM" id="SSF50923">
    <property type="entry name" value="Hemopexin-like domain"/>
    <property type="match status" value="1"/>
</dbReference>
<feature type="binding site" evidence="12">
    <location>
        <position position="151"/>
    </location>
    <ligand>
        <name>Zn(2+)</name>
        <dbReference type="ChEBI" id="CHEBI:29105"/>
        <label>1</label>
    </ligand>
</feature>
<dbReference type="SMART" id="SM00235">
    <property type="entry name" value="ZnMc"/>
    <property type="match status" value="1"/>
</dbReference>
<dbReference type="GO" id="GO:0008270">
    <property type="term" value="F:zinc ion binding"/>
    <property type="evidence" value="ECO:0007669"/>
    <property type="project" value="InterPro"/>
</dbReference>
<evidence type="ECO:0000256" key="11">
    <source>
        <dbReference type="PIRSR" id="PIRSR001191-2"/>
    </source>
</evidence>
<keyword evidence="5" id="KW-0378">Hydrolase</keyword>
<feature type="compositionally biased region" description="Polar residues" evidence="14">
    <location>
        <begin position="39"/>
        <end position="48"/>
    </location>
</feature>
<feature type="binding site" evidence="12">
    <location>
        <position position="138"/>
    </location>
    <ligand>
        <name>Zn(2+)</name>
        <dbReference type="ChEBI" id="CHEBI:29105"/>
        <label>1</label>
    </ligand>
</feature>
<evidence type="ECO:0000256" key="13">
    <source>
        <dbReference type="PROSITE-ProRule" id="PRU01011"/>
    </source>
</evidence>
<dbReference type="PIRSF" id="PIRSF001191">
    <property type="entry name" value="Peptidase_M10A_matrix"/>
    <property type="match status" value="1"/>
</dbReference>
<comment type="similarity">
    <text evidence="1">Belongs to the peptidase M10A family.</text>
</comment>
<feature type="binding site" evidence="12">
    <location>
        <position position="167"/>
    </location>
    <ligand>
        <name>Ca(2+)</name>
        <dbReference type="ChEBI" id="CHEBI:29108"/>
        <label>3</label>
    </ligand>
</feature>
<feature type="active site" evidence="10">
    <location>
        <position position="191"/>
    </location>
</feature>
<dbReference type="CDD" id="cd00094">
    <property type="entry name" value="HX"/>
    <property type="match status" value="1"/>
</dbReference>
<dbReference type="EMBL" id="JAAWVO010005025">
    <property type="protein sequence ID" value="MBN3312382.1"/>
    <property type="molecule type" value="Genomic_DNA"/>
</dbReference>
<dbReference type="SUPFAM" id="SSF47090">
    <property type="entry name" value="PGBD-like"/>
    <property type="match status" value="1"/>
</dbReference>
<organism evidence="16 17">
    <name type="scientific">Atractosteus spatula</name>
    <name type="common">Alligator gar</name>
    <name type="synonym">Lepisosteus spatula</name>
    <dbReference type="NCBI Taxonomy" id="7917"/>
    <lineage>
        <taxon>Eukaryota</taxon>
        <taxon>Metazoa</taxon>
        <taxon>Chordata</taxon>
        <taxon>Craniata</taxon>
        <taxon>Vertebrata</taxon>
        <taxon>Euteleostomi</taxon>
        <taxon>Actinopterygii</taxon>
        <taxon>Neopterygii</taxon>
        <taxon>Holostei</taxon>
        <taxon>Semionotiformes</taxon>
        <taxon>Lepisosteidae</taxon>
        <taxon>Atractosteus</taxon>
    </lineage>
</organism>
<feature type="binding site" evidence="12">
    <location>
        <position position="208"/>
    </location>
    <ligand>
        <name>Zn(2+)</name>
        <dbReference type="ChEBI" id="CHEBI:29105"/>
        <label>2</label>
        <note>catalytic</note>
    </ligand>
</feature>
<keyword evidence="7 12" id="KW-0106">Calcium</keyword>
<feature type="binding site" description="in inhibited form" evidence="12">
    <location>
        <position position="26"/>
    </location>
    <ligand>
        <name>Zn(2+)</name>
        <dbReference type="ChEBI" id="CHEBI:29105"/>
        <label>2</label>
        <note>catalytic</note>
    </ligand>
</feature>
<evidence type="ECO:0000256" key="4">
    <source>
        <dbReference type="ARBA" id="ARBA00022737"/>
    </source>
</evidence>
<dbReference type="InterPro" id="IPR024079">
    <property type="entry name" value="MetalloPept_cat_dom_sf"/>
</dbReference>
<dbReference type="Pfam" id="PF00045">
    <property type="entry name" value="Hemopexin"/>
    <property type="match status" value="2"/>
</dbReference>
<dbReference type="AlphaFoldDB" id="A0A8J7T6H8"/>
<dbReference type="InterPro" id="IPR033739">
    <property type="entry name" value="M10A_MMP"/>
</dbReference>
<evidence type="ECO:0000256" key="7">
    <source>
        <dbReference type="ARBA" id="ARBA00022837"/>
    </source>
</evidence>
<dbReference type="GO" id="GO:0005615">
    <property type="term" value="C:extracellular space"/>
    <property type="evidence" value="ECO:0007669"/>
    <property type="project" value="TreeGrafter"/>
</dbReference>
<dbReference type="CDD" id="cd04278">
    <property type="entry name" value="ZnMc_MMP"/>
    <property type="match status" value="1"/>
</dbReference>
<dbReference type="InterPro" id="IPR001818">
    <property type="entry name" value="Pept_M10_metallopeptidase"/>
</dbReference>
<comment type="cofactor">
    <cofactor evidence="12">
        <name>Ca(2+)</name>
        <dbReference type="ChEBI" id="CHEBI:29108"/>
    </cofactor>
    <text evidence="12">Can bind about 5 Ca(2+) ions per subunit.</text>
</comment>
<keyword evidence="2" id="KW-0645">Protease</keyword>
<feature type="repeat" description="Hemopexin" evidence="13">
    <location>
        <begin position="277"/>
        <end position="322"/>
    </location>
</feature>
<evidence type="ECO:0000256" key="1">
    <source>
        <dbReference type="ARBA" id="ARBA00010370"/>
    </source>
</evidence>
<feature type="binding site" evidence="12">
    <location>
        <position position="136"/>
    </location>
    <ligand>
        <name>Zn(2+)</name>
        <dbReference type="ChEBI" id="CHEBI:29105"/>
        <label>1</label>
    </ligand>
</feature>
<keyword evidence="4" id="KW-0677">Repeat</keyword>
<dbReference type="PANTHER" id="PTHR10201:SF224">
    <property type="entry name" value="MATRIX METALLOPEPTIDASE 17B"/>
    <property type="match status" value="1"/>
</dbReference>
<feature type="binding site" evidence="12">
    <location>
        <position position="281"/>
    </location>
    <ligand>
        <name>Ca(2+)</name>
        <dbReference type="ChEBI" id="CHEBI:29108"/>
        <label>4</label>
    </ligand>
</feature>
<reference evidence="16" key="1">
    <citation type="journal article" date="2021" name="Cell">
        <title>Tracing the genetic footprints of vertebrate landing in non-teleost ray-finned fishes.</title>
        <authorList>
            <person name="Bi X."/>
            <person name="Wang K."/>
            <person name="Yang L."/>
            <person name="Pan H."/>
            <person name="Jiang H."/>
            <person name="Wei Q."/>
            <person name="Fang M."/>
            <person name="Yu H."/>
            <person name="Zhu C."/>
            <person name="Cai Y."/>
            <person name="He Y."/>
            <person name="Gan X."/>
            <person name="Zeng H."/>
            <person name="Yu D."/>
            <person name="Zhu Y."/>
            <person name="Jiang H."/>
            <person name="Qiu Q."/>
            <person name="Yang H."/>
            <person name="Zhang Y.E."/>
            <person name="Wang W."/>
            <person name="Zhu M."/>
            <person name="He S."/>
            <person name="Zhang G."/>
        </authorList>
    </citation>
    <scope>NUCLEOTIDE SEQUENCE</scope>
    <source>
        <strain evidence="16">Allg_001</strain>
    </source>
</reference>
<feature type="binding site" evidence="11">
    <location>
        <position position="194"/>
    </location>
    <ligand>
        <name>Zn(2+)</name>
        <dbReference type="ChEBI" id="CHEBI:29105"/>
        <label>2</label>
        <note>catalytic</note>
    </ligand>
</feature>
<dbReference type="GO" id="GO:0006508">
    <property type="term" value="P:proteolysis"/>
    <property type="evidence" value="ECO:0007669"/>
    <property type="project" value="UniProtKB-KW"/>
</dbReference>
<feature type="binding site" evidence="11">
    <location>
        <position position="200"/>
    </location>
    <ligand>
        <name>Zn(2+)</name>
        <dbReference type="ChEBI" id="CHEBI:29105"/>
        <label>2</label>
        <note>catalytic</note>
    </ligand>
</feature>
<dbReference type="Pfam" id="PF00413">
    <property type="entry name" value="Peptidase_M10"/>
    <property type="match status" value="1"/>
</dbReference>
<evidence type="ECO:0000256" key="10">
    <source>
        <dbReference type="PIRSR" id="PIRSR001191-1"/>
    </source>
</evidence>
<dbReference type="SUPFAM" id="SSF55486">
    <property type="entry name" value="Metalloproteases ('zincins'), catalytic domain"/>
    <property type="match status" value="1"/>
</dbReference>
<keyword evidence="17" id="KW-1185">Reference proteome</keyword>
<feature type="non-terminal residue" evidence="16">
    <location>
        <position position="1"/>
    </location>
</feature>
<feature type="repeat" description="Hemopexin" evidence="13">
    <location>
        <begin position="462"/>
        <end position="513"/>
    </location>
</feature>
<keyword evidence="3 11" id="KW-0479">Metal-binding</keyword>
<dbReference type="Proteomes" id="UP000736164">
    <property type="component" value="Unassembled WGS sequence"/>
</dbReference>
<proteinExistence type="inferred from homology"/>
<feature type="binding site" evidence="12">
    <location>
        <position position="170"/>
    </location>
    <ligand>
        <name>Ca(2+)</name>
        <dbReference type="ChEBI" id="CHEBI:29108"/>
        <label>1</label>
    </ligand>
</feature>
<gene>
    <name evidence="16" type="primary">Mmp17_1</name>
    <name evidence="16" type="ORF">GTO95_0006081</name>
</gene>
<evidence type="ECO:0000256" key="3">
    <source>
        <dbReference type="ARBA" id="ARBA00022723"/>
    </source>
</evidence>
<sequence length="576" mass="64567">MQRFAGLPETGVIDEETLTLMSTPRCSLPDDQGEPQPTPQSSTFSQHAQQPPQRRRRDTAEWTKSHKNISWSVSVLTSVFLRVRSYPSHSSLSREMIRSLLFYALRVWAEPTPLEFHEVGVTGEAELQVDFLQGSHGDSFPFDGPGGAVGHAFFPSDPQRAGTVHLDSQEDWTFRASESQGTDLFTVAVHEFGHALGLSHSSVRRSIMRPYYQGPVGDPLQYQLSPEDRREILRLYGKREHLLSSESPSLVIPTALTRPPLHRHTARPPGPLPDRCSSEFDAVASIRGETFFFKGRYFWRVSQGGHLLSLRPVLLQRFWRGLPAGLESVRAVLERASDHSIIFIAGSQYWLFKDLSLIEGFPRPLSELSVQGDLQWDPQAGRVVWGEWEEAMGDPSWKELIEGGVDGITTDGDGQGFSWTNRNWYICRMNNLHRLSQNRKCISNGLLSFHGPHCHKDVREKVEEFVSALSPVSPFLLGYTYVFKGHLYWRFPSPGSNPEPGYPRSTAYDWLDCPDPSLTQPSIGPSSLAPPRGRQEYRECLRPLGCPCISKSRGGTVTAHLGLSSLVLLILALVSL</sequence>
<name>A0A8J7T6H8_ATRSP</name>
<keyword evidence="8" id="KW-0482">Metalloprotease</keyword>
<dbReference type="GO" id="GO:0004222">
    <property type="term" value="F:metalloendopeptidase activity"/>
    <property type="evidence" value="ECO:0007669"/>
    <property type="project" value="InterPro"/>
</dbReference>
<feature type="binding site" evidence="12">
    <location>
        <position position="143"/>
    </location>
    <ligand>
        <name>Ca(2+)</name>
        <dbReference type="ChEBI" id="CHEBI:29108"/>
        <label>3</label>
    </ligand>
</feature>
<evidence type="ECO:0000313" key="17">
    <source>
        <dbReference type="Proteomes" id="UP000736164"/>
    </source>
</evidence>
<evidence type="ECO:0000256" key="2">
    <source>
        <dbReference type="ARBA" id="ARBA00022670"/>
    </source>
</evidence>
<dbReference type="InterPro" id="IPR036375">
    <property type="entry name" value="Hemopexin-like_dom_sf"/>
</dbReference>
<evidence type="ECO:0000256" key="8">
    <source>
        <dbReference type="ARBA" id="ARBA00023049"/>
    </source>
</evidence>
<dbReference type="Gene3D" id="2.110.10.10">
    <property type="entry name" value="Hemopexin-like domain"/>
    <property type="match status" value="1"/>
</dbReference>
<accession>A0A8J7T6H8</accession>